<feature type="compositionally biased region" description="Polar residues" evidence="5">
    <location>
        <begin position="267"/>
        <end position="281"/>
    </location>
</feature>
<dbReference type="AlphaFoldDB" id="A0A1H3SJS0"/>
<dbReference type="EMBL" id="FNON01000014">
    <property type="protein sequence ID" value="SDZ38303.1"/>
    <property type="molecule type" value="Genomic_DNA"/>
</dbReference>
<protein>
    <submittedName>
        <fullName evidence="8">Uncharacterized membrane protein YckC, RDD family</fullName>
    </submittedName>
</protein>
<gene>
    <name evidence="8" type="ORF">SAMN05421504_11473</name>
</gene>
<keyword evidence="2 6" id="KW-0812">Transmembrane</keyword>
<evidence type="ECO:0000256" key="1">
    <source>
        <dbReference type="ARBA" id="ARBA00004141"/>
    </source>
</evidence>
<dbReference type="InterPro" id="IPR010432">
    <property type="entry name" value="RDD"/>
</dbReference>
<dbReference type="STRING" id="589385.SAMN05421504_11473"/>
<dbReference type="PANTHER" id="PTHR38480">
    <property type="entry name" value="SLR0254 PROTEIN"/>
    <property type="match status" value="1"/>
</dbReference>
<dbReference type="OrthoDB" id="9787732at2"/>
<sequence length="335" mass="36091">MKEETDLVTGEAVVLDLRVARLASRGAAMLLDVLLQALTLLVVFLVLVMTSSGDESLLGAVMLVSTVLVLVGYPVLFETLTRGKTLGKMALGLRVVRADGGAIRFRQALTRGLCGALVDFWMLGFFGVVAILVSAFSRDGKRVGDYLAGTVVIRERVPDVAAATPVHMPPQLAQWASQLDLSGLPNDLALSIRQYLARYHDLRPEAAHALGWSLAQQVGARLGAGVPQGVPVWAYLSAILAERRRRELARAGHAPEPMMPISGMPVPQTTYVNPDPATQSHPAAPAPAEQLRTEQQALTEQLRTEQQSLTEQQPPAQQRPTQEPPVAESPFAPPQ</sequence>
<dbReference type="Proteomes" id="UP000199515">
    <property type="component" value="Unassembled WGS sequence"/>
</dbReference>
<feature type="region of interest" description="Disordered" evidence="5">
    <location>
        <begin position="251"/>
        <end position="335"/>
    </location>
</feature>
<dbReference type="RefSeq" id="WP_091299313.1">
    <property type="nucleotide sequence ID" value="NZ_FNON01000014.1"/>
</dbReference>
<feature type="domain" description="RDD" evidence="7">
    <location>
        <begin position="20"/>
        <end position="149"/>
    </location>
</feature>
<proteinExistence type="predicted"/>
<comment type="subcellular location">
    <subcellularLocation>
        <location evidence="1">Membrane</location>
        <topology evidence="1">Multi-pass membrane protein</topology>
    </subcellularLocation>
</comment>
<feature type="transmembrane region" description="Helical" evidence="6">
    <location>
        <begin position="113"/>
        <end position="136"/>
    </location>
</feature>
<feature type="transmembrane region" description="Helical" evidence="6">
    <location>
        <begin position="56"/>
        <end position="76"/>
    </location>
</feature>
<dbReference type="GO" id="GO:0016020">
    <property type="term" value="C:membrane"/>
    <property type="evidence" value="ECO:0007669"/>
    <property type="project" value="UniProtKB-SubCell"/>
</dbReference>
<evidence type="ECO:0000313" key="9">
    <source>
        <dbReference type="Proteomes" id="UP000199515"/>
    </source>
</evidence>
<keyword evidence="4 6" id="KW-0472">Membrane</keyword>
<dbReference type="PANTHER" id="PTHR38480:SF1">
    <property type="entry name" value="SLR0254 PROTEIN"/>
    <property type="match status" value="1"/>
</dbReference>
<evidence type="ECO:0000256" key="4">
    <source>
        <dbReference type="ARBA" id="ARBA00023136"/>
    </source>
</evidence>
<feature type="compositionally biased region" description="Polar residues" evidence="5">
    <location>
        <begin position="293"/>
        <end position="321"/>
    </location>
</feature>
<organism evidence="8 9">
    <name type="scientific">Amycolatopsis xylanica</name>
    <dbReference type="NCBI Taxonomy" id="589385"/>
    <lineage>
        <taxon>Bacteria</taxon>
        <taxon>Bacillati</taxon>
        <taxon>Actinomycetota</taxon>
        <taxon>Actinomycetes</taxon>
        <taxon>Pseudonocardiales</taxon>
        <taxon>Pseudonocardiaceae</taxon>
        <taxon>Amycolatopsis</taxon>
    </lineage>
</organism>
<evidence type="ECO:0000256" key="2">
    <source>
        <dbReference type="ARBA" id="ARBA00022692"/>
    </source>
</evidence>
<name>A0A1H3SJS0_9PSEU</name>
<evidence type="ECO:0000256" key="3">
    <source>
        <dbReference type="ARBA" id="ARBA00022989"/>
    </source>
</evidence>
<dbReference type="Pfam" id="PF06271">
    <property type="entry name" value="RDD"/>
    <property type="match status" value="1"/>
</dbReference>
<evidence type="ECO:0000313" key="8">
    <source>
        <dbReference type="EMBL" id="SDZ38303.1"/>
    </source>
</evidence>
<feature type="transmembrane region" description="Helical" evidence="6">
    <location>
        <begin position="27"/>
        <end position="50"/>
    </location>
</feature>
<keyword evidence="3 6" id="KW-1133">Transmembrane helix</keyword>
<accession>A0A1H3SJS0</accession>
<keyword evidence="9" id="KW-1185">Reference proteome</keyword>
<evidence type="ECO:0000256" key="5">
    <source>
        <dbReference type="SAM" id="MobiDB-lite"/>
    </source>
</evidence>
<evidence type="ECO:0000256" key="6">
    <source>
        <dbReference type="SAM" id="Phobius"/>
    </source>
</evidence>
<reference evidence="8 9" key="1">
    <citation type="submission" date="2016-10" db="EMBL/GenBank/DDBJ databases">
        <authorList>
            <person name="de Groot N.N."/>
        </authorList>
    </citation>
    <scope>NUCLEOTIDE SEQUENCE [LARGE SCALE GENOMIC DNA]</scope>
    <source>
        <strain evidence="8 9">CPCC 202699</strain>
    </source>
</reference>
<evidence type="ECO:0000259" key="7">
    <source>
        <dbReference type="Pfam" id="PF06271"/>
    </source>
</evidence>